<organism evidence="4 5">
    <name type="scientific">Candidatus Falkowbacteria bacterium CG23_combo_of_CG06-09_8_20_14_all_49_15</name>
    <dbReference type="NCBI Taxonomy" id="1974572"/>
    <lineage>
        <taxon>Bacteria</taxon>
        <taxon>Candidatus Falkowiibacteriota</taxon>
    </lineage>
</organism>
<dbReference type="InterPro" id="IPR029903">
    <property type="entry name" value="RmlD-like-bd"/>
</dbReference>
<gene>
    <name evidence="4" type="primary">rfbD</name>
    <name evidence="4" type="ORF">COX22_02305</name>
</gene>
<reference evidence="4 5" key="1">
    <citation type="submission" date="2017-09" db="EMBL/GenBank/DDBJ databases">
        <title>Depth-based differentiation of microbial function through sediment-hosted aquifers and enrichment of novel symbionts in the deep terrestrial subsurface.</title>
        <authorList>
            <person name="Probst A.J."/>
            <person name="Ladd B."/>
            <person name="Jarett J.K."/>
            <person name="Geller-Mcgrath D.E."/>
            <person name="Sieber C.M."/>
            <person name="Emerson J.B."/>
            <person name="Anantharaman K."/>
            <person name="Thomas B.C."/>
            <person name="Malmstrom R."/>
            <person name="Stieglmeier M."/>
            <person name="Klingl A."/>
            <person name="Woyke T."/>
            <person name="Ryan C.M."/>
            <person name="Banfield J.F."/>
        </authorList>
    </citation>
    <scope>NUCLEOTIDE SEQUENCE [LARGE SCALE GENOMIC DNA]</scope>
    <source>
        <strain evidence="4">CG23_combo_of_CG06-09_8_20_14_all_49_15</strain>
    </source>
</reference>
<dbReference type="EMBL" id="PCSD01000047">
    <property type="protein sequence ID" value="PIP33829.1"/>
    <property type="molecule type" value="Genomic_DNA"/>
</dbReference>
<accession>A0A2G9ZKX4</accession>
<keyword evidence="2" id="KW-0560">Oxidoreductase</keyword>
<dbReference type="InterPro" id="IPR036291">
    <property type="entry name" value="NAD(P)-bd_dom_sf"/>
</dbReference>
<dbReference type="AlphaFoldDB" id="A0A2G9ZKX4"/>
<dbReference type="Proteomes" id="UP000230729">
    <property type="component" value="Unassembled WGS sequence"/>
</dbReference>
<evidence type="ECO:0000259" key="3">
    <source>
        <dbReference type="Pfam" id="PF04321"/>
    </source>
</evidence>
<dbReference type="GO" id="GO:0019305">
    <property type="term" value="P:dTDP-rhamnose biosynthetic process"/>
    <property type="evidence" value="ECO:0007669"/>
    <property type="project" value="UniProtKB-UniPathway"/>
</dbReference>
<comment type="caution">
    <text evidence="4">The sequence shown here is derived from an EMBL/GenBank/DDBJ whole genome shotgun (WGS) entry which is preliminary data.</text>
</comment>
<dbReference type="SUPFAM" id="SSF51735">
    <property type="entry name" value="NAD(P)-binding Rossmann-fold domains"/>
    <property type="match status" value="1"/>
</dbReference>
<evidence type="ECO:0000256" key="2">
    <source>
        <dbReference type="RuleBase" id="RU364082"/>
    </source>
</evidence>
<keyword evidence="2" id="KW-0521">NADP</keyword>
<feature type="domain" description="RmlD-like substrate binding" evidence="3">
    <location>
        <begin position="4"/>
        <end position="289"/>
    </location>
</feature>
<dbReference type="Gene3D" id="3.40.50.720">
    <property type="entry name" value="NAD(P)-binding Rossmann-like Domain"/>
    <property type="match status" value="1"/>
</dbReference>
<evidence type="ECO:0000313" key="4">
    <source>
        <dbReference type="EMBL" id="PIP33829.1"/>
    </source>
</evidence>
<protein>
    <recommendedName>
        <fullName evidence="2">dTDP-4-dehydrorhamnose reductase</fullName>
        <ecNumber evidence="2">1.1.1.133</ecNumber>
    </recommendedName>
</protein>
<dbReference type="PANTHER" id="PTHR10491">
    <property type="entry name" value="DTDP-4-DEHYDRORHAMNOSE REDUCTASE"/>
    <property type="match status" value="1"/>
</dbReference>
<evidence type="ECO:0000256" key="1">
    <source>
        <dbReference type="ARBA" id="ARBA00010944"/>
    </source>
</evidence>
<dbReference type="EC" id="1.1.1.133" evidence="2"/>
<comment type="function">
    <text evidence="2">Catalyzes the reduction of dTDP-6-deoxy-L-lyxo-4-hexulose to yield dTDP-L-rhamnose.</text>
</comment>
<dbReference type="GO" id="GO:0008831">
    <property type="term" value="F:dTDP-4-dehydrorhamnose reductase activity"/>
    <property type="evidence" value="ECO:0007669"/>
    <property type="project" value="UniProtKB-EC"/>
</dbReference>
<comment type="pathway">
    <text evidence="2">Carbohydrate biosynthesis; dTDP-L-rhamnose biosynthesis.</text>
</comment>
<dbReference type="Pfam" id="PF04321">
    <property type="entry name" value="RmlD_sub_bind"/>
    <property type="match status" value="1"/>
</dbReference>
<dbReference type="NCBIfam" id="TIGR01214">
    <property type="entry name" value="rmlD"/>
    <property type="match status" value="1"/>
</dbReference>
<proteinExistence type="inferred from homology"/>
<dbReference type="Gene3D" id="3.90.25.10">
    <property type="entry name" value="UDP-galactose 4-epimerase, domain 1"/>
    <property type="match status" value="1"/>
</dbReference>
<comment type="similarity">
    <text evidence="1 2">Belongs to the dTDP-4-dehydrorhamnose reductase family.</text>
</comment>
<dbReference type="InterPro" id="IPR005913">
    <property type="entry name" value="dTDP_dehydrorham_reduct"/>
</dbReference>
<name>A0A2G9ZKX4_9BACT</name>
<dbReference type="GO" id="GO:0005829">
    <property type="term" value="C:cytosol"/>
    <property type="evidence" value="ECO:0007669"/>
    <property type="project" value="TreeGrafter"/>
</dbReference>
<sequence>MRKKVIIFGAQGALGKQLDVRARSDYDVLTWHKGDIDITDEDLVKKKVAAEMPDIIINAAAYNAVDRCEQDEEEKHQAELINGAAVGFLAQAALAAGALFVHFSTDYVFSGDASEPYQENSEPAPLNVYGQSKLRGEKEIIKLSGRGLQWRLIRTARLFGPPGEGEGAKENFFLALLKLSRRQPEIKVIDREEIGSFTYTVDLAAAVFDLLQSGQGAGIYHLANSGQASWFEAAVHFFRSIGSRVAVLPIRSADYPRPARRPLFSVLANTKLPPVRDWQTALDEYISTLKE</sequence>
<evidence type="ECO:0000313" key="5">
    <source>
        <dbReference type="Proteomes" id="UP000230729"/>
    </source>
</evidence>
<dbReference type="PANTHER" id="PTHR10491:SF4">
    <property type="entry name" value="METHIONINE ADENOSYLTRANSFERASE 2 SUBUNIT BETA"/>
    <property type="match status" value="1"/>
</dbReference>
<dbReference type="UniPathway" id="UPA00124"/>
<dbReference type="CDD" id="cd05254">
    <property type="entry name" value="dTDP_HR_like_SDR_e"/>
    <property type="match status" value="1"/>
</dbReference>